<accession>A0AC58RLF0</accession>
<evidence type="ECO:0000313" key="2">
    <source>
        <dbReference type="RefSeq" id="XP_075073540.1"/>
    </source>
</evidence>
<dbReference type="Proteomes" id="UP000790787">
    <property type="component" value="Chromosome 7"/>
</dbReference>
<sequence length="197" mass="22026">MELNSEEGLYCSFFGFSYLSQFLFNFSLSLMVFPLVALKLLSEIIECEVCTPPDVLHKEKNVVYPFHVFEKGSTSDTSNESSATSFEPILADGKARIFVGIDETIESDNQSQFEDLLHTLNPAGLPPYILSLKKNCPIMLLRNLNPYEGLCNVTRLNCCGFKTHVLSAKIAPGDFKNTHVFIPRIPLLSSNNEKLPV</sequence>
<evidence type="ECO:0000313" key="1">
    <source>
        <dbReference type="Proteomes" id="UP000790787"/>
    </source>
</evidence>
<reference evidence="2" key="2">
    <citation type="submission" date="2025-08" db="UniProtKB">
        <authorList>
            <consortium name="RefSeq"/>
        </authorList>
    </citation>
    <scope>IDENTIFICATION</scope>
    <source>
        <tissue evidence="2">Leaf</tissue>
    </source>
</reference>
<proteinExistence type="predicted"/>
<keyword evidence="1" id="KW-1185">Reference proteome</keyword>
<name>A0AC58RLF0_TOBAC</name>
<protein>
    <submittedName>
        <fullName evidence="2">Uncharacterized protein LOC107784450 isoform X6</fullName>
    </submittedName>
</protein>
<dbReference type="RefSeq" id="XP_075073540.1">
    <property type="nucleotide sequence ID" value="XM_075217439.1"/>
</dbReference>
<reference evidence="1" key="1">
    <citation type="journal article" date="2014" name="Nat. Commun.">
        <title>The tobacco genome sequence and its comparison with those of tomato and potato.</title>
        <authorList>
            <person name="Sierro N."/>
            <person name="Battey J.N."/>
            <person name="Ouadi S."/>
            <person name="Bakaher N."/>
            <person name="Bovet L."/>
            <person name="Willig A."/>
            <person name="Goepfert S."/>
            <person name="Peitsch M.C."/>
            <person name="Ivanov N.V."/>
        </authorList>
    </citation>
    <scope>NUCLEOTIDE SEQUENCE [LARGE SCALE GENOMIC DNA]</scope>
</reference>
<gene>
    <name evidence="2" type="primary">LOC107784450</name>
</gene>
<organism evidence="1 2">
    <name type="scientific">Nicotiana tabacum</name>
    <name type="common">Common tobacco</name>
    <dbReference type="NCBI Taxonomy" id="4097"/>
    <lineage>
        <taxon>Eukaryota</taxon>
        <taxon>Viridiplantae</taxon>
        <taxon>Streptophyta</taxon>
        <taxon>Embryophyta</taxon>
        <taxon>Tracheophyta</taxon>
        <taxon>Spermatophyta</taxon>
        <taxon>Magnoliopsida</taxon>
        <taxon>eudicotyledons</taxon>
        <taxon>Gunneridae</taxon>
        <taxon>Pentapetalae</taxon>
        <taxon>asterids</taxon>
        <taxon>lamiids</taxon>
        <taxon>Solanales</taxon>
        <taxon>Solanaceae</taxon>
        <taxon>Nicotianoideae</taxon>
        <taxon>Nicotianeae</taxon>
        <taxon>Nicotiana</taxon>
    </lineage>
</organism>